<comment type="subcellular location">
    <subcellularLocation>
        <location evidence="1">Periplasm</location>
    </subcellularLocation>
</comment>
<evidence type="ECO:0000256" key="2">
    <source>
        <dbReference type="ARBA" id="ARBA00008520"/>
    </source>
</evidence>
<reference evidence="4 5" key="1">
    <citation type="submission" date="2024-03" db="EMBL/GenBank/DDBJ databases">
        <title>High-quality draft genome sequencing of Tistrella sp. BH-R2-4.</title>
        <authorList>
            <person name="Dong C."/>
        </authorList>
    </citation>
    <scope>NUCLEOTIDE SEQUENCE [LARGE SCALE GENOMIC DNA]</scope>
    <source>
        <strain evidence="4 5">BH-R2-4</strain>
    </source>
</reference>
<keyword evidence="3" id="KW-0732">Signal</keyword>
<dbReference type="Gene3D" id="3.40.190.10">
    <property type="entry name" value="Periplasmic binding protein-like II"/>
    <property type="match status" value="2"/>
</dbReference>
<name>A0ABU9YRL9_9PROT</name>
<dbReference type="PANTHER" id="PTHR43649">
    <property type="entry name" value="ARABINOSE-BINDING PROTEIN-RELATED"/>
    <property type="match status" value="1"/>
</dbReference>
<dbReference type="RefSeq" id="WP_345932151.1">
    <property type="nucleotide sequence ID" value="NZ_JBBKTV010000002.1"/>
</dbReference>
<evidence type="ECO:0000256" key="3">
    <source>
        <dbReference type="SAM" id="SignalP"/>
    </source>
</evidence>
<dbReference type="PANTHER" id="PTHR43649:SF30">
    <property type="entry name" value="ABC TRANSPORTER SUBSTRATE-BINDING PROTEIN"/>
    <property type="match status" value="1"/>
</dbReference>
<accession>A0ABU9YRL9</accession>
<dbReference type="SUPFAM" id="SSF53850">
    <property type="entry name" value="Periplasmic binding protein-like II"/>
    <property type="match status" value="1"/>
</dbReference>
<evidence type="ECO:0000313" key="5">
    <source>
        <dbReference type="Proteomes" id="UP001413721"/>
    </source>
</evidence>
<feature type="chain" id="PRO_5047496885" evidence="3">
    <location>
        <begin position="31"/>
        <end position="432"/>
    </location>
</feature>
<dbReference type="Proteomes" id="UP001413721">
    <property type="component" value="Unassembled WGS sequence"/>
</dbReference>
<sequence length="432" mass="47169">MLKHLLSAATIAAAIALPLSATMAVPAAMAADPVELTVQYPYGELFNETHKQIREAFATLHPEITLTYRAPYNDYEEGTQKVLREAVTSQLPDVTFQGLNRVRILVDREIAQPLDGFIAAETDFEAEGFHQAMYDIGTQNGHVYALPFAISLPITYWNLDLVRRAGGDPANLPTTWDGVIALAAKIDALGPDINGMTYVWDITGNWLWQAPVFAQGGTMLTADESKVAFDGEAGRAAMRNLARFVTEANMPNLSQPDARATFAAGKTGVHITSTSDLTKTTTMIDGKFELKTHVFPDVKPGTGRLPAGGNVVMIVTPDQTKQAAAWQFVKFVTGPEGAAIMAKTTGYMPPNKKANDVYLKDFYVENPNHYTAVKQLPILTKWYAFPGENGLKITDVIKDHMNSIVTRARAAEPDAVLDDMTRDVQRLLPKAG</sequence>
<evidence type="ECO:0000313" key="4">
    <source>
        <dbReference type="EMBL" id="MEN2991452.1"/>
    </source>
</evidence>
<proteinExistence type="inferred from homology"/>
<feature type="signal peptide" evidence="3">
    <location>
        <begin position="1"/>
        <end position="30"/>
    </location>
</feature>
<dbReference type="InterPro" id="IPR006059">
    <property type="entry name" value="SBP"/>
</dbReference>
<dbReference type="InterPro" id="IPR050490">
    <property type="entry name" value="Bact_solute-bd_prot1"/>
</dbReference>
<evidence type="ECO:0000256" key="1">
    <source>
        <dbReference type="ARBA" id="ARBA00004418"/>
    </source>
</evidence>
<dbReference type="Pfam" id="PF13416">
    <property type="entry name" value="SBP_bac_8"/>
    <property type="match status" value="1"/>
</dbReference>
<protein>
    <submittedName>
        <fullName evidence="4">ABC transporter substrate-binding protein</fullName>
    </submittedName>
</protein>
<comment type="similarity">
    <text evidence="2">Belongs to the bacterial solute-binding protein 1 family.</text>
</comment>
<keyword evidence="5" id="KW-1185">Reference proteome</keyword>
<gene>
    <name evidence="4" type="ORF">WG926_24275</name>
</gene>
<organism evidence="4 5">
    <name type="scientific">Tistrella arctica</name>
    <dbReference type="NCBI Taxonomy" id="3133430"/>
    <lineage>
        <taxon>Bacteria</taxon>
        <taxon>Pseudomonadati</taxon>
        <taxon>Pseudomonadota</taxon>
        <taxon>Alphaproteobacteria</taxon>
        <taxon>Geminicoccales</taxon>
        <taxon>Geminicoccaceae</taxon>
        <taxon>Tistrella</taxon>
    </lineage>
</organism>
<dbReference type="EMBL" id="JBBKTW010000011">
    <property type="protein sequence ID" value="MEN2991452.1"/>
    <property type="molecule type" value="Genomic_DNA"/>
</dbReference>
<comment type="caution">
    <text evidence="4">The sequence shown here is derived from an EMBL/GenBank/DDBJ whole genome shotgun (WGS) entry which is preliminary data.</text>
</comment>
<dbReference type="CDD" id="cd14748">
    <property type="entry name" value="PBP2_UgpB"/>
    <property type="match status" value="1"/>
</dbReference>